<dbReference type="GO" id="GO:0006780">
    <property type="term" value="P:uroporphyrinogen III biosynthetic process"/>
    <property type="evidence" value="ECO:0007669"/>
    <property type="project" value="UniProtKB-UniRule"/>
</dbReference>
<dbReference type="InterPro" id="IPR039793">
    <property type="entry name" value="UROS/Hem4"/>
</dbReference>
<keyword evidence="12" id="KW-1185">Reference proteome</keyword>
<dbReference type="GO" id="GO:0006782">
    <property type="term" value="P:protoporphyrinogen IX biosynthetic process"/>
    <property type="evidence" value="ECO:0007669"/>
    <property type="project" value="UniProtKB-UniRule"/>
</dbReference>
<dbReference type="EMBL" id="UGYO01000001">
    <property type="protein sequence ID" value="SUI69598.1"/>
    <property type="molecule type" value="Genomic_DNA"/>
</dbReference>
<evidence type="ECO:0000256" key="8">
    <source>
        <dbReference type="ARBA" id="ARBA00048617"/>
    </source>
</evidence>
<dbReference type="UniPathway" id="UPA00251">
    <property type="reaction ID" value="UER00320"/>
</dbReference>
<sequence>MRVLLTRPEGRNHAMEQALTERGIPFMVTPLLAVEAMEDKGISPAEVLDADIIVFVSTNAVHFGTQALNAPWPSHIQYFAVGEATFEAFAQYDIQGHKAPDDNQQTEGLLTLPGLQPEAVKHKKVVIIRGNGGREVLGQTLQQYGASVQFWEVYRRTCPAYDAVQLVKEWQDFGIDTIVLSSAESLMNLIRLLPKEYFAWLQACHIIVPSIRVVDKAVVAGLTQVTDATAANSKAVLKALRL</sequence>
<feature type="domain" description="Tetrapyrrole biosynthesis uroporphyrinogen III synthase" evidence="10">
    <location>
        <begin position="14"/>
        <end position="231"/>
    </location>
</feature>
<name>A0A379ZWT6_9GAMM</name>
<dbReference type="PANTHER" id="PTHR38042:SF1">
    <property type="entry name" value="UROPORPHYRINOGEN-III SYNTHASE, CHLOROPLASTIC"/>
    <property type="match status" value="1"/>
</dbReference>
<accession>A0A379ZWT6</accession>
<comment type="function">
    <text evidence="6 9">Catalyzes cyclization of the linear tetrapyrrole, hydroxymethylbilane, to the macrocyclic uroporphyrinogen III.</text>
</comment>
<evidence type="ECO:0000259" key="10">
    <source>
        <dbReference type="Pfam" id="PF02602"/>
    </source>
</evidence>
<protein>
    <recommendedName>
        <fullName evidence="7 9">Uroporphyrinogen-III synthase</fullName>
        <ecNumber evidence="3 9">4.2.1.75</ecNumber>
    </recommendedName>
</protein>
<dbReference type="AlphaFoldDB" id="A0A379ZWT6"/>
<evidence type="ECO:0000256" key="7">
    <source>
        <dbReference type="ARBA" id="ARBA00040167"/>
    </source>
</evidence>
<dbReference type="GeneID" id="93810985"/>
<dbReference type="CDD" id="cd06578">
    <property type="entry name" value="HemD"/>
    <property type="match status" value="1"/>
</dbReference>
<comment type="similarity">
    <text evidence="2 9">Belongs to the uroporphyrinogen-III synthase family.</text>
</comment>
<evidence type="ECO:0000313" key="12">
    <source>
        <dbReference type="Proteomes" id="UP000254069"/>
    </source>
</evidence>
<organism evidence="11 12">
    <name type="scientific">Shewanella algae</name>
    <dbReference type="NCBI Taxonomy" id="38313"/>
    <lineage>
        <taxon>Bacteria</taxon>
        <taxon>Pseudomonadati</taxon>
        <taxon>Pseudomonadota</taxon>
        <taxon>Gammaproteobacteria</taxon>
        <taxon>Alteromonadales</taxon>
        <taxon>Shewanellaceae</taxon>
        <taxon>Shewanella</taxon>
    </lineage>
</organism>
<dbReference type="Proteomes" id="UP000254069">
    <property type="component" value="Unassembled WGS sequence"/>
</dbReference>
<comment type="catalytic activity">
    <reaction evidence="8 9">
        <text>hydroxymethylbilane = uroporphyrinogen III + H2O</text>
        <dbReference type="Rhea" id="RHEA:18965"/>
        <dbReference type="ChEBI" id="CHEBI:15377"/>
        <dbReference type="ChEBI" id="CHEBI:57308"/>
        <dbReference type="ChEBI" id="CHEBI:57845"/>
        <dbReference type="EC" id="4.2.1.75"/>
    </reaction>
</comment>
<evidence type="ECO:0000256" key="4">
    <source>
        <dbReference type="ARBA" id="ARBA00023239"/>
    </source>
</evidence>
<evidence type="ECO:0000256" key="1">
    <source>
        <dbReference type="ARBA" id="ARBA00004772"/>
    </source>
</evidence>
<gene>
    <name evidence="11" type="ORF">NCTC10738_02094</name>
</gene>
<dbReference type="EC" id="4.2.1.75" evidence="3 9"/>
<dbReference type="Pfam" id="PF02602">
    <property type="entry name" value="HEM4"/>
    <property type="match status" value="1"/>
</dbReference>
<evidence type="ECO:0000256" key="2">
    <source>
        <dbReference type="ARBA" id="ARBA00008133"/>
    </source>
</evidence>
<dbReference type="InterPro" id="IPR003754">
    <property type="entry name" value="4pyrrol_synth_uPrphyn_synth"/>
</dbReference>
<dbReference type="RefSeq" id="WP_025011359.1">
    <property type="nucleotide sequence ID" value="NZ_AP024614.1"/>
</dbReference>
<dbReference type="SUPFAM" id="SSF69618">
    <property type="entry name" value="HemD-like"/>
    <property type="match status" value="1"/>
</dbReference>
<reference evidence="11 12" key="1">
    <citation type="submission" date="2018-06" db="EMBL/GenBank/DDBJ databases">
        <authorList>
            <consortium name="Pathogen Informatics"/>
            <person name="Doyle S."/>
        </authorList>
    </citation>
    <scope>NUCLEOTIDE SEQUENCE [LARGE SCALE GENOMIC DNA]</scope>
    <source>
        <strain evidence="11 12">NCTC10738</strain>
    </source>
</reference>
<comment type="pathway">
    <text evidence="1 9">Porphyrin-containing compound metabolism; protoporphyrin-IX biosynthesis; coproporphyrinogen-III from 5-aminolevulinate: step 3/4.</text>
</comment>
<evidence type="ECO:0000256" key="3">
    <source>
        <dbReference type="ARBA" id="ARBA00013109"/>
    </source>
</evidence>
<dbReference type="GO" id="GO:0004852">
    <property type="term" value="F:uroporphyrinogen-III synthase activity"/>
    <property type="evidence" value="ECO:0007669"/>
    <property type="project" value="UniProtKB-UniRule"/>
</dbReference>
<proteinExistence type="inferred from homology"/>
<evidence type="ECO:0000256" key="6">
    <source>
        <dbReference type="ARBA" id="ARBA00037589"/>
    </source>
</evidence>
<keyword evidence="5 9" id="KW-0627">Porphyrin biosynthesis</keyword>
<dbReference type="Gene3D" id="3.40.50.10090">
    <property type="match status" value="2"/>
</dbReference>
<evidence type="ECO:0000256" key="5">
    <source>
        <dbReference type="ARBA" id="ARBA00023244"/>
    </source>
</evidence>
<dbReference type="InterPro" id="IPR036108">
    <property type="entry name" value="4pyrrol_syn_uPrphyn_synt_sf"/>
</dbReference>
<evidence type="ECO:0000313" key="11">
    <source>
        <dbReference type="EMBL" id="SUI69598.1"/>
    </source>
</evidence>
<keyword evidence="4 9" id="KW-0456">Lyase</keyword>
<evidence type="ECO:0000256" key="9">
    <source>
        <dbReference type="RuleBase" id="RU366031"/>
    </source>
</evidence>
<dbReference type="PANTHER" id="PTHR38042">
    <property type="entry name" value="UROPORPHYRINOGEN-III SYNTHASE, CHLOROPLASTIC"/>
    <property type="match status" value="1"/>
</dbReference>